<evidence type="ECO:0000259" key="7">
    <source>
        <dbReference type="Pfam" id="PF12896"/>
    </source>
</evidence>
<feature type="domain" description="Anaphase-promoting complex subunit 4-like WD40" evidence="6">
    <location>
        <begin position="28"/>
        <end position="116"/>
    </location>
</feature>
<keyword evidence="3" id="KW-0498">Mitosis</keyword>
<dbReference type="InterPro" id="IPR015943">
    <property type="entry name" value="WD40/YVTN_repeat-like_dom_sf"/>
</dbReference>
<dbReference type="InterPro" id="IPR024790">
    <property type="entry name" value="APC4_long_dom"/>
</dbReference>
<dbReference type="InterPro" id="IPR024977">
    <property type="entry name" value="Apc4-like_WD40_dom"/>
</dbReference>
<keyword evidence="2" id="KW-0132">Cell division</keyword>
<evidence type="ECO:0000313" key="9">
    <source>
        <dbReference type="Proteomes" id="UP001586593"/>
    </source>
</evidence>
<evidence type="ECO:0000313" key="8">
    <source>
        <dbReference type="EMBL" id="KAL1846099.1"/>
    </source>
</evidence>
<dbReference type="Proteomes" id="UP001586593">
    <property type="component" value="Unassembled WGS sequence"/>
</dbReference>
<proteinExistence type="predicted"/>
<keyword evidence="5" id="KW-0131">Cell cycle</keyword>
<evidence type="ECO:0000256" key="1">
    <source>
        <dbReference type="ARBA" id="ARBA00016067"/>
    </source>
</evidence>
<dbReference type="EMBL" id="JAZHXJ010001054">
    <property type="protein sequence ID" value="KAL1846099.1"/>
    <property type="molecule type" value="Genomic_DNA"/>
</dbReference>
<dbReference type="SUPFAM" id="SSF50978">
    <property type="entry name" value="WD40 repeat-like"/>
    <property type="match status" value="1"/>
</dbReference>
<dbReference type="Pfam" id="PF12896">
    <property type="entry name" value="ANAPC4"/>
    <property type="match status" value="1"/>
</dbReference>
<gene>
    <name evidence="8" type="ORF">VTK73DRAFT_353</name>
</gene>
<organism evidence="8 9">
    <name type="scientific">Phialemonium thermophilum</name>
    <dbReference type="NCBI Taxonomy" id="223376"/>
    <lineage>
        <taxon>Eukaryota</taxon>
        <taxon>Fungi</taxon>
        <taxon>Dikarya</taxon>
        <taxon>Ascomycota</taxon>
        <taxon>Pezizomycotina</taxon>
        <taxon>Sordariomycetes</taxon>
        <taxon>Sordariomycetidae</taxon>
        <taxon>Cephalothecales</taxon>
        <taxon>Cephalothecaceae</taxon>
        <taxon>Phialemonium</taxon>
    </lineage>
</organism>
<protein>
    <recommendedName>
        <fullName evidence="1">Anaphase-promoting complex subunit 4</fullName>
    </recommendedName>
</protein>
<comment type="caution">
    <text evidence="8">The sequence shown here is derived from an EMBL/GenBank/DDBJ whole genome shotgun (WGS) entry which is preliminary data.</text>
</comment>
<dbReference type="PANTHER" id="PTHR13260">
    <property type="entry name" value="ANAPHASE PROMOTING COMPLEX SUBUNIT 4 APC4"/>
    <property type="match status" value="1"/>
</dbReference>
<reference evidence="8 9" key="1">
    <citation type="journal article" date="2024" name="Commun. Biol.">
        <title>Comparative genomic analysis of thermophilic fungi reveals convergent evolutionary adaptations and gene losses.</title>
        <authorList>
            <person name="Steindorff A.S."/>
            <person name="Aguilar-Pontes M.V."/>
            <person name="Robinson A.J."/>
            <person name="Andreopoulos B."/>
            <person name="LaButti K."/>
            <person name="Kuo A."/>
            <person name="Mondo S."/>
            <person name="Riley R."/>
            <person name="Otillar R."/>
            <person name="Haridas S."/>
            <person name="Lipzen A."/>
            <person name="Grimwood J."/>
            <person name="Schmutz J."/>
            <person name="Clum A."/>
            <person name="Reid I.D."/>
            <person name="Moisan M.C."/>
            <person name="Butler G."/>
            <person name="Nguyen T.T.M."/>
            <person name="Dewar K."/>
            <person name="Conant G."/>
            <person name="Drula E."/>
            <person name="Henrissat B."/>
            <person name="Hansel C."/>
            <person name="Singer S."/>
            <person name="Hutchinson M.I."/>
            <person name="de Vries R.P."/>
            <person name="Natvig D.O."/>
            <person name="Powell A.J."/>
            <person name="Tsang A."/>
            <person name="Grigoriev I.V."/>
        </authorList>
    </citation>
    <scope>NUCLEOTIDE SEQUENCE [LARGE SCALE GENOMIC DNA]</scope>
    <source>
        <strain evidence="8 9">ATCC 24622</strain>
    </source>
</reference>
<feature type="domain" description="Anaphase-promoting complex subunit 4 long" evidence="7">
    <location>
        <begin position="276"/>
        <end position="478"/>
    </location>
</feature>
<keyword evidence="9" id="KW-1185">Reference proteome</keyword>
<sequence length="802" mass="88163">MAGDPLQLPLFSKSTFGDAVSGRHVACNPAVDLVATVHHAHVLSIWRAGGQLVSKHTERHKTVEALRWKPDGQFLAVGWSDGVVRLLGLENTRAVHHIRVSGPPSPSQISHIAWARNHVGRRQLKRPSAAADALRGKLLSGGLELGKGRDVLDLPHEVTFFEIDTALPKISPLPVSGGSGDDMFVFSTRASLNFVFRPIHPEDTTSVAVMMVGTEDGQIHLSIYDSFAVGSLRPRLSKRESAPATLQLRGHASHAHLSTHALLLSPQREPDPQAMYLMPIDLHFVYSWPVNLSLLASKTTTLQNLIRYLKQTQVHMVGEWRSTRELPGKYLNGIREDLQKSPQGATTIVQALYHTVVTGHIFPPVREWLVDVVAERGHKRWDKAVRSGLENLRALVHENMMPALERSAILLSRLLGIARYQGSEDNIGFTAAQITKLLDVVACLTLVCHKILLGVMEELELFSTFSSWLRLQIDALASSSLAEELSEKEATMDHARVLTYVQRYLVESPLALYLDDTTAGTPHDKGDGEEEYARAARQAEDGPKLLEVLDAQMRRKERGQPFVRALPRLGFLVRYLGDQANAVFGAIAETQKRRVLFGRETELRTGRRISRYDMRLCAQGRSSGEGPDGVVFTALGSDEATSEVHLFRTAIEIINGVSSTISTSAAGVSLGGGQVLDFKFLDDASLLVLWASQNASASPILVNIPFQSLSYTAYEPSRGAPEPVRVEGDDVTSVFSTARFGNADGFAAAQMQVVEASRIRGDIPARVCLLGRDQVTCRVYALPEKWEPRMELPGQEEDISMG</sequence>
<evidence type="ECO:0000256" key="5">
    <source>
        <dbReference type="ARBA" id="ARBA00023306"/>
    </source>
</evidence>
<name>A0ABR3VVM3_9PEZI</name>
<evidence type="ECO:0000259" key="6">
    <source>
        <dbReference type="Pfam" id="PF12894"/>
    </source>
</evidence>
<dbReference type="PANTHER" id="PTHR13260:SF0">
    <property type="entry name" value="ANAPHASE-PROMOTING COMPLEX SUBUNIT 4"/>
    <property type="match status" value="1"/>
</dbReference>
<evidence type="ECO:0000256" key="2">
    <source>
        <dbReference type="ARBA" id="ARBA00022618"/>
    </source>
</evidence>
<evidence type="ECO:0000256" key="3">
    <source>
        <dbReference type="ARBA" id="ARBA00022776"/>
    </source>
</evidence>
<accession>A0ABR3VVM3</accession>
<keyword evidence="4" id="KW-0833">Ubl conjugation pathway</keyword>
<dbReference type="Gene3D" id="2.130.10.10">
    <property type="entry name" value="YVTN repeat-like/Quinoprotein amine dehydrogenase"/>
    <property type="match status" value="1"/>
</dbReference>
<dbReference type="InterPro" id="IPR036322">
    <property type="entry name" value="WD40_repeat_dom_sf"/>
</dbReference>
<dbReference type="InterPro" id="IPR024789">
    <property type="entry name" value="APC4"/>
</dbReference>
<dbReference type="Pfam" id="PF12894">
    <property type="entry name" value="ANAPC4_WD40"/>
    <property type="match status" value="1"/>
</dbReference>
<evidence type="ECO:0000256" key="4">
    <source>
        <dbReference type="ARBA" id="ARBA00022786"/>
    </source>
</evidence>